<dbReference type="Proteomes" id="UP000245839">
    <property type="component" value="Unassembled WGS sequence"/>
</dbReference>
<keyword evidence="3 6" id="KW-0812">Transmembrane</keyword>
<dbReference type="InterPro" id="IPR001123">
    <property type="entry name" value="LeuE-type"/>
</dbReference>
<reference evidence="8 10" key="1">
    <citation type="submission" date="2016-10" db="EMBL/GenBank/DDBJ databases">
        <authorList>
            <person name="Cai Z."/>
        </authorList>
    </citation>
    <scope>NUCLEOTIDE SEQUENCE [LARGE SCALE GENOMIC DNA]</scope>
    <source>
        <strain evidence="8 10">DSM 25227</strain>
    </source>
</reference>
<dbReference type="RefSeq" id="WP_109564313.1">
    <property type="nucleotide sequence ID" value="NZ_QGDJ01000004.1"/>
</dbReference>
<proteinExistence type="predicted"/>
<protein>
    <submittedName>
        <fullName evidence="8">Threonine/homoserine/homoserine lactone efflux protein</fullName>
    </submittedName>
</protein>
<evidence type="ECO:0000256" key="5">
    <source>
        <dbReference type="ARBA" id="ARBA00023136"/>
    </source>
</evidence>
<name>A0A2Y9AP53_9RHOB</name>
<keyword evidence="4 6" id="KW-1133">Transmembrane helix</keyword>
<gene>
    <name evidence="7" type="ORF">BCF38_104135</name>
    <name evidence="8" type="ORF">SAMN05421539_104135</name>
</gene>
<keyword evidence="9" id="KW-1185">Reference proteome</keyword>
<evidence type="ECO:0000256" key="1">
    <source>
        <dbReference type="ARBA" id="ARBA00004651"/>
    </source>
</evidence>
<evidence type="ECO:0000256" key="6">
    <source>
        <dbReference type="SAM" id="Phobius"/>
    </source>
</evidence>
<dbReference type="GO" id="GO:0005886">
    <property type="term" value="C:plasma membrane"/>
    <property type="evidence" value="ECO:0007669"/>
    <property type="project" value="UniProtKB-SubCell"/>
</dbReference>
<dbReference type="EMBL" id="QGDJ01000004">
    <property type="protein sequence ID" value="PWJ19204.1"/>
    <property type="molecule type" value="Genomic_DNA"/>
</dbReference>
<evidence type="ECO:0000256" key="3">
    <source>
        <dbReference type="ARBA" id="ARBA00022692"/>
    </source>
</evidence>
<evidence type="ECO:0000313" key="10">
    <source>
        <dbReference type="Proteomes" id="UP000251571"/>
    </source>
</evidence>
<keyword evidence="5 6" id="KW-0472">Membrane</keyword>
<sequence>MEPLGLGTLLAFNAALLVAVLGPGPAFVLCVQASLRGGRREGVLTGAGLAVMAGLWTLAALLGLETLFTVVPAAYTVLKIGGALLVLAFAIYTWRTALAPVDATPPISSHRAFLRGFALNLGNPKSILFSAGVLLVIFPPGLSAAAMTAITLNHIALEMVVYGLLATLLSRPAVQARYLAYKPAISRVTALVLGGLGLRLLTTS</sequence>
<accession>A0A2Y9AP53</accession>
<organism evidence="8 10">
    <name type="scientific">Jannaschia seohaensis</name>
    <dbReference type="NCBI Taxonomy" id="475081"/>
    <lineage>
        <taxon>Bacteria</taxon>
        <taxon>Pseudomonadati</taxon>
        <taxon>Pseudomonadota</taxon>
        <taxon>Alphaproteobacteria</taxon>
        <taxon>Rhodobacterales</taxon>
        <taxon>Roseobacteraceae</taxon>
        <taxon>Jannaschia</taxon>
    </lineage>
</organism>
<evidence type="ECO:0000313" key="7">
    <source>
        <dbReference type="EMBL" id="PWJ19204.1"/>
    </source>
</evidence>
<dbReference type="GO" id="GO:0015171">
    <property type="term" value="F:amino acid transmembrane transporter activity"/>
    <property type="evidence" value="ECO:0007669"/>
    <property type="project" value="TreeGrafter"/>
</dbReference>
<feature type="transmembrane region" description="Helical" evidence="6">
    <location>
        <begin position="43"/>
        <end position="64"/>
    </location>
</feature>
<keyword evidence="2" id="KW-1003">Cell membrane</keyword>
<evidence type="ECO:0000256" key="2">
    <source>
        <dbReference type="ARBA" id="ARBA00022475"/>
    </source>
</evidence>
<dbReference type="EMBL" id="UETC01000004">
    <property type="protein sequence ID" value="SSA45866.1"/>
    <property type="molecule type" value="Genomic_DNA"/>
</dbReference>
<dbReference type="Pfam" id="PF01810">
    <property type="entry name" value="LysE"/>
    <property type="match status" value="1"/>
</dbReference>
<evidence type="ECO:0000313" key="9">
    <source>
        <dbReference type="Proteomes" id="UP000245839"/>
    </source>
</evidence>
<dbReference type="AlphaFoldDB" id="A0A2Y9AP53"/>
<dbReference type="Proteomes" id="UP000251571">
    <property type="component" value="Unassembled WGS sequence"/>
</dbReference>
<evidence type="ECO:0000313" key="8">
    <source>
        <dbReference type="EMBL" id="SSA45866.1"/>
    </source>
</evidence>
<dbReference type="PANTHER" id="PTHR30086:SF17">
    <property type="entry name" value="LYSE FAMILY TRANSLOCATOR"/>
    <property type="match status" value="1"/>
</dbReference>
<reference evidence="7 9" key="2">
    <citation type="submission" date="2018-03" db="EMBL/GenBank/DDBJ databases">
        <title>Genomic Encyclopedia of Archaeal and Bacterial Type Strains, Phase II (KMG-II): from individual species to whole genera.</title>
        <authorList>
            <person name="Goeker M."/>
        </authorList>
    </citation>
    <scope>NUCLEOTIDE SEQUENCE [LARGE SCALE GENOMIC DNA]</scope>
    <source>
        <strain evidence="7 9">DSM 25227</strain>
    </source>
</reference>
<feature type="transmembrane region" description="Helical" evidence="6">
    <location>
        <begin position="70"/>
        <end position="92"/>
    </location>
</feature>
<feature type="transmembrane region" description="Helical" evidence="6">
    <location>
        <begin position="6"/>
        <end position="31"/>
    </location>
</feature>
<evidence type="ECO:0000256" key="4">
    <source>
        <dbReference type="ARBA" id="ARBA00022989"/>
    </source>
</evidence>
<dbReference type="PANTHER" id="PTHR30086">
    <property type="entry name" value="ARGININE EXPORTER PROTEIN ARGO"/>
    <property type="match status" value="1"/>
</dbReference>
<dbReference type="OrthoDB" id="9804822at2"/>
<comment type="subcellular location">
    <subcellularLocation>
        <location evidence="1">Cell membrane</location>
        <topology evidence="1">Multi-pass membrane protein</topology>
    </subcellularLocation>
</comment>
<feature type="transmembrane region" description="Helical" evidence="6">
    <location>
        <begin position="144"/>
        <end position="169"/>
    </location>
</feature>